<evidence type="ECO:0000313" key="2">
    <source>
        <dbReference type="EMBL" id="KAF2124196.1"/>
    </source>
</evidence>
<dbReference type="GeneID" id="54402514"/>
<dbReference type="RefSeq" id="XP_033518589.1">
    <property type="nucleotide sequence ID" value="XM_033662082.1"/>
</dbReference>
<protein>
    <submittedName>
        <fullName evidence="2">Uncharacterized protein</fullName>
    </submittedName>
</protein>
<sequence>MWWPTNLYFSISTTTILSRPREACRSLDDYWPHCCLCQDSTRPHSIYYIDYFLRTDSSDTITHPLPHDDGENKGTYTMMIFCLLIRVSCVWSYSFWPEWI</sequence>
<evidence type="ECO:0000313" key="3">
    <source>
        <dbReference type="Proteomes" id="UP000799771"/>
    </source>
</evidence>
<organism evidence="2 3">
    <name type="scientific">Dothidotthia symphoricarpi CBS 119687</name>
    <dbReference type="NCBI Taxonomy" id="1392245"/>
    <lineage>
        <taxon>Eukaryota</taxon>
        <taxon>Fungi</taxon>
        <taxon>Dikarya</taxon>
        <taxon>Ascomycota</taxon>
        <taxon>Pezizomycotina</taxon>
        <taxon>Dothideomycetes</taxon>
        <taxon>Pleosporomycetidae</taxon>
        <taxon>Pleosporales</taxon>
        <taxon>Dothidotthiaceae</taxon>
        <taxon>Dothidotthia</taxon>
    </lineage>
</organism>
<name>A0A6A5ZY32_9PLEO</name>
<reference evidence="2" key="1">
    <citation type="journal article" date="2020" name="Stud. Mycol.">
        <title>101 Dothideomycetes genomes: a test case for predicting lifestyles and emergence of pathogens.</title>
        <authorList>
            <person name="Haridas S."/>
            <person name="Albert R."/>
            <person name="Binder M."/>
            <person name="Bloem J."/>
            <person name="Labutti K."/>
            <person name="Salamov A."/>
            <person name="Andreopoulos B."/>
            <person name="Baker S."/>
            <person name="Barry K."/>
            <person name="Bills G."/>
            <person name="Bluhm B."/>
            <person name="Cannon C."/>
            <person name="Castanera R."/>
            <person name="Culley D."/>
            <person name="Daum C."/>
            <person name="Ezra D."/>
            <person name="Gonzalez J."/>
            <person name="Henrissat B."/>
            <person name="Kuo A."/>
            <person name="Liang C."/>
            <person name="Lipzen A."/>
            <person name="Lutzoni F."/>
            <person name="Magnuson J."/>
            <person name="Mondo S."/>
            <person name="Nolan M."/>
            <person name="Ohm R."/>
            <person name="Pangilinan J."/>
            <person name="Park H.-J."/>
            <person name="Ramirez L."/>
            <person name="Alfaro M."/>
            <person name="Sun H."/>
            <person name="Tritt A."/>
            <person name="Yoshinaga Y."/>
            <person name="Zwiers L.-H."/>
            <person name="Turgeon B."/>
            <person name="Goodwin S."/>
            <person name="Spatafora J."/>
            <person name="Crous P."/>
            <person name="Grigoriev I."/>
        </authorList>
    </citation>
    <scope>NUCLEOTIDE SEQUENCE</scope>
    <source>
        <strain evidence="2">CBS 119687</strain>
    </source>
</reference>
<gene>
    <name evidence="2" type="ORF">P153DRAFT_136989</name>
</gene>
<dbReference type="Proteomes" id="UP000799771">
    <property type="component" value="Unassembled WGS sequence"/>
</dbReference>
<dbReference type="AlphaFoldDB" id="A0A6A5ZY32"/>
<keyword evidence="3" id="KW-1185">Reference proteome</keyword>
<keyword evidence="1" id="KW-1133">Transmembrane helix</keyword>
<keyword evidence="1" id="KW-0812">Transmembrane</keyword>
<evidence type="ECO:0000256" key="1">
    <source>
        <dbReference type="SAM" id="Phobius"/>
    </source>
</evidence>
<dbReference type="EMBL" id="ML977520">
    <property type="protein sequence ID" value="KAF2124196.1"/>
    <property type="molecule type" value="Genomic_DNA"/>
</dbReference>
<accession>A0A6A5ZY32</accession>
<keyword evidence="1" id="KW-0472">Membrane</keyword>
<feature type="transmembrane region" description="Helical" evidence="1">
    <location>
        <begin position="76"/>
        <end position="96"/>
    </location>
</feature>
<proteinExistence type="predicted"/>